<evidence type="ECO:0000256" key="6">
    <source>
        <dbReference type="ARBA" id="ARBA00072890"/>
    </source>
</evidence>
<dbReference type="InterPro" id="IPR036410">
    <property type="entry name" value="HSP_DnaJ_Cys-rich_dom_sf"/>
</dbReference>
<dbReference type="EMBL" id="QEAN01000321">
    <property type="protein sequence ID" value="TPX40227.1"/>
    <property type="molecule type" value="Genomic_DNA"/>
</dbReference>
<dbReference type="GO" id="GO:0051082">
    <property type="term" value="F:unfolded protein binding"/>
    <property type="evidence" value="ECO:0007669"/>
    <property type="project" value="InterPro"/>
</dbReference>
<evidence type="ECO:0000313" key="10">
    <source>
        <dbReference type="EMBL" id="TPX40227.1"/>
    </source>
</evidence>
<dbReference type="CDD" id="cd10719">
    <property type="entry name" value="DnaJ_zf"/>
    <property type="match status" value="1"/>
</dbReference>
<gene>
    <name evidence="10" type="ORF">SeMB42_g06084</name>
</gene>
<dbReference type="SUPFAM" id="SSF49493">
    <property type="entry name" value="HSP40/DnaJ peptide-binding domain"/>
    <property type="match status" value="2"/>
</dbReference>
<dbReference type="HAMAP" id="MF_01152">
    <property type="entry name" value="DnaJ"/>
    <property type="match status" value="1"/>
</dbReference>
<dbReference type="GO" id="GO:0008270">
    <property type="term" value="F:zinc ion binding"/>
    <property type="evidence" value="ECO:0007669"/>
    <property type="project" value="UniProtKB-KW"/>
</dbReference>
<dbReference type="GO" id="GO:0009408">
    <property type="term" value="P:response to heat"/>
    <property type="evidence" value="ECO:0007669"/>
    <property type="project" value="InterPro"/>
</dbReference>
<dbReference type="InterPro" id="IPR008971">
    <property type="entry name" value="HSP40/DnaJ_pept-bd"/>
</dbReference>
<dbReference type="Proteomes" id="UP000317494">
    <property type="component" value="Unassembled WGS sequence"/>
</dbReference>
<proteinExistence type="inferred from homology"/>
<dbReference type="AlphaFoldDB" id="A0A507CGH1"/>
<feature type="zinc finger region" description="CR-type" evidence="7">
    <location>
        <begin position="224"/>
        <end position="304"/>
    </location>
</feature>
<dbReference type="CDD" id="cd10747">
    <property type="entry name" value="DnaJ_C"/>
    <property type="match status" value="1"/>
</dbReference>
<dbReference type="Gene3D" id="2.10.230.10">
    <property type="entry name" value="Heat shock protein DnaJ, cysteine-rich domain"/>
    <property type="match status" value="1"/>
</dbReference>
<evidence type="ECO:0000256" key="2">
    <source>
        <dbReference type="ARBA" id="ARBA00022737"/>
    </source>
</evidence>
<dbReference type="Pfam" id="PF00226">
    <property type="entry name" value="DnaJ"/>
    <property type="match status" value="1"/>
</dbReference>
<accession>A0A507CGH1</accession>
<dbReference type="GO" id="GO:0005524">
    <property type="term" value="F:ATP binding"/>
    <property type="evidence" value="ECO:0007669"/>
    <property type="project" value="InterPro"/>
</dbReference>
<dbReference type="STRING" id="286115.A0A507CGH1"/>
<dbReference type="GO" id="GO:0031072">
    <property type="term" value="F:heat shock protein binding"/>
    <property type="evidence" value="ECO:0007669"/>
    <property type="project" value="InterPro"/>
</dbReference>
<feature type="domain" description="CR-type" evidence="9">
    <location>
        <begin position="224"/>
        <end position="304"/>
    </location>
</feature>
<dbReference type="PROSITE" id="PS51188">
    <property type="entry name" value="ZF_CR"/>
    <property type="match status" value="1"/>
</dbReference>
<dbReference type="GO" id="GO:0005737">
    <property type="term" value="C:cytoplasm"/>
    <property type="evidence" value="ECO:0007669"/>
    <property type="project" value="TreeGrafter"/>
</dbReference>
<evidence type="ECO:0000256" key="3">
    <source>
        <dbReference type="ARBA" id="ARBA00022771"/>
    </source>
</evidence>
<dbReference type="InterPro" id="IPR018253">
    <property type="entry name" value="DnaJ_domain_CS"/>
</dbReference>
<feature type="domain" description="J" evidence="8">
    <location>
        <begin position="74"/>
        <end position="138"/>
    </location>
</feature>
<dbReference type="InterPro" id="IPR001305">
    <property type="entry name" value="HSP_DnaJ_Cys-rich_dom"/>
</dbReference>
<dbReference type="PROSITE" id="PS00636">
    <property type="entry name" value="DNAJ_1"/>
    <property type="match status" value="1"/>
</dbReference>
<comment type="caution">
    <text evidence="10">The sequence shown here is derived from an EMBL/GenBank/DDBJ whole genome shotgun (WGS) entry which is preliminary data.</text>
</comment>
<keyword evidence="3 7" id="KW-0863">Zinc-finger</keyword>
<reference evidence="10 11" key="1">
    <citation type="journal article" date="2019" name="Sci. Rep.">
        <title>Comparative genomics of chytrid fungi reveal insights into the obligate biotrophic and pathogenic lifestyle of Synchytrium endobioticum.</title>
        <authorList>
            <person name="van de Vossenberg B.T.L.H."/>
            <person name="Warris S."/>
            <person name="Nguyen H.D.T."/>
            <person name="van Gent-Pelzer M.P.E."/>
            <person name="Joly D.L."/>
            <person name="van de Geest H.C."/>
            <person name="Bonants P.J.M."/>
            <person name="Smith D.S."/>
            <person name="Levesque C.A."/>
            <person name="van der Lee T.A.J."/>
        </authorList>
    </citation>
    <scope>NUCLEOTIDE SEQUENCE [LARGE SCALE GENOMIC DNA]</scope>
    <source>
        <strain evidence="10 11">MB42</strain>
    </source>
</reference>
<dbReference type="CDD" id="cd06257">
    <property type="entry name" value="DnaJ"/>
    <property type="match status" value="1"/>
</dbReference>
<dbReference type="InterPro" id="IPR002939">
    <property type="entry name" value="DnaJ_C"/>
</dbReference>
<evidence type="ECO:0000256" key="7">
    <source>
        <dbReference type="PROSITE-ProRule" id="PRU00546"/>
    </source>
</evidence>
<dbReference type="PANTHER" id="PTHR43096:SF52">
    <property type="entry name" value="DNAJ HOMOLOG 1, MITOCHONDRIAL-RELATED"/>
    <property type="match status" value="1"/>
</dbReference>
<evidence type="ECO:0000259" key="8">
    <source>
        <dbReference type="PROSITE" id="PS50076"/>
    </source>
</evidence>
<dbReference type="InterPro" id="IPR012724">
    <property type="entry name" value="DnaJ"/>
</dbReference>
<keyword evidence="1 7" id="KW-0479">Metal-binding</keyword>
<evidence type="ECO:0000256" key="4">
    <source>
        <dbReference type="ARBA" id="ARBA00022833"/>
    </source>
</evidence>
<dbReference type="PROSITE" id="PS50076">
    <property type="entry name" value="DNAJ_2"/>
    <property type="match status" value="1"/>
</dbReference>
<keyword evidence="11" id="KW-1185">Reference proteome</keyword>
<name>A0A507CGH1_9FUNG</name>
<evidence type="ECO:0000259" key="9">
    <source>
        <dbReference type="PROSITE" id="PS51188"/>
    </source>
</evidence>
<keyword evidence="5" id="KW-0143">Chaperone</keyword>
<dbReference type="GO" id="GO:0042026">
    <property type="term" value="P:protein refolding"/>
    <property type="evidence" value="ECO:0007669"/>
    <property type="project" value="TreeGrafter"/>
</dbReference>
<keyword evidence="2" id="KW-0677">Repeat</keyword>
<dbReference type="VEuPathDB" id="FungiDB:SeMB42_g06084"/>
<evidence type="ECO:0000313" key="11">
    <source>
        <dbReference type="Proteomes" id="UP000317494"/>
    </source>
</evidence>
<organism evidence="10 11">
    <name type="scientific">Synchytrium endobioticum</name>
    <dbReference type="NCBI Taxonomy" id="286115"/>
    <lineage>
        <taxon>Eukaryota</taxon>
        <taxon>Fungi</taxon>
        <taxon>Fungi incertae sedis</taxon>
        <taxon>Chytridiomycota</taxon>
        <taxon>Chytridiomycota incertae sedis</taxon>
        <taxon>Chytridiomycetes</taxon>
        <taxon>Synchytriales</taxon>
        <taxon>Synchytriaceae</taxon>
        <taxon>Synchytrium</taxon>
    </lineage>
</organism>
<dbReference type="SUPFAM" id="SSF46565">
    <property type="entry name" value="Chaperone J-domain"/>
    <property type="match status" value="1"/>
</dbReference>
<dbReference type="InterPro" id="IPR036869">
    <property type="entry name" value="J_dom_sf"/>
</dbReference>
<dbReference type="FunFam" id="2.60.260.20:FF:000005">
    <property type="entry name" value="Chaperone protein dnaJ 1, mitochondrial"/>
    <property type="match status" value="1"/>
</dbReference>
<dbReference type="SMART" id="SM00271">
    <property type="entry name" value="DnaJ"/>
    <property type="match status" value="1"/>
</dbReference>
<protein>
    <recommendedName>
        <fullName evidence="6">DnaJ homolog 1, mitochondrial</fullName>
    </recommendedName>
</protein>
<dbReference type="Pfam" id="PF00684">
    <property type="entry name" value="DnaJ_CXXCXGXG"/>
    <property type="match status" value="1"/>
</dbReference>
<dbReference type="SUPFAM" id="SSF57938">
    <property type="entry name" value="DnaJ/Hsp40 cysteine-rich domain"/>
    <property type="match status" value="1"/>
</dbReference>
<evidence type="ECO:0000256" key="5">
    <source>
        <dbReference type="ARBA" id="ARBA00023186"/>
    </source>
</evidence>
<dbReference type="InterPro" id="IPR001623">
    <property type="entry name" value="DnaJ_domain"/>
</dbReference>
<keyword evidence="4 7" id="KW-0862">Zinc</keyword>
<dbReference type="Gene3D" id="1.10.287.110">
    <property type="entry name" value="DnaJ domain"/>
    <property type="match status" value="1"/>
</dbReference>
<sequence>MLVYQTRQSLPACVAALIETRLASTLTCAGHHYQWKPTRKSTQRLGFLQHSLRLNRCQQRWLHATAVRNASKRDPYEILGVGKKASASDVKKAYYQLAKQYHPDTNKDPGAKEKFVEIQDAYELLSDDQKRAAYDQFGHSGAQAGGPAEGFPGGYPGGFPGGGAFGQEDIFEQLFRGFARSGSGRQSGNMGFGFGYGGSSSSNPHAGEDITETMSVSFMEAVKGASKPLSYSLVAKCGECTGSGMRPGQKRRRCETCGGTGSHVFSQGAFTVAAACQTCGGSGYNVPSSARCRKCSGKGVVQETRTVTVNIPAGVDHGMKVRLPRQGHAPIDSDGPTGDLYVQLNVAPHPQFTRDGSDIHTTVNIPLSTALLGGRVIIPSIDGDLEMTLPPGIQPNEKKVLPRKGVARVGRADGARGDEWVTFRISIPKTLTDTQKRVVANAFG</sequence>
<dbReference type="PANTHER" id="PTHR43096">
    <property type="entry name" value="DNAJ HOMOLOG 1, MITOCHONDRIAL-RELATED"/>
    <property type="match status" value="1"/>
</dbReference>
<evidence type="ECO:0000256" key="1">
    <source>
        <dbReference type="ARBA" id="ARBA00022723"/>
    </source>
</evidence>
<dbReference type="Gene3D" id="2.60.260.20">
    <property type="entry name" value="Urease metallochaperone UreE, N-terminal domain"/>
    <property type="match status" value="2"/>
</dbReference>
<dbReference type="Pfam" id="PF01556">
    <property type="entry name" value="DnaJ_C"/>
    <property type="match status" value="1"/>
</dbReference>
<dbReference type="PRINTS" id="PR00625">
    <property type="entry name" value="JDOMAIN"/>
</dbReference>